<dbReference type="AlphaFoldDB" id="A0AAV4K406"/>
<accession>A0AAV4K406</accession>
<evidence type="ECO:0000313" key="5">
    <source>
        <dbReference type="Proteomes" id="UP000652720"/>
    </source>
</evidence>
<gene>
    <name evidence="3" type="ORF">GCM10008021_23810</name>
    <name evidence="2" type="ORF">GCM10010914_09380</name>
</gene>
<keyword evidence="1" id="KW-0732">Signal</keyword>
<evidence type="ECO:0000313" key="2">
    <source>
        <dbReference type="EMBL" id="GGI77216.1"/>
    </source>
</evidence>
<name>A0AAV4K406_9DEIO</name>
<reference evidence="3" key="1">
    <citation type="journal article" date="2014" name="Int. J. Syst. Evol. Microbiol.">
        <title>Complete genome of a new Firmicutes species belonging to the dominant human colonic microbiota ('Ruminococcus bicirculans') reveals two chromosomes and a selective capacity to utilize plant glucans.</title>
        <authorList>
            <consortium name="NISC Comparative Sequencing Program"/>
            <person name="Wegmann U."/>
            <person name="Louis P."/>
            <person name="Goesmann A."/>
            <person name="Henrissat B."/>
            <person name="Duncan S.H."/>
            <person name="Flint H.J."/>
        </authorList>
    </citation>
    <scope>NUCLEOTIDE SEQUENCE</scope>
    <source>
        <strain evidence="3">CGMCC 1.8884</strain>
    </source>
</reference>
<protein>
    <submittedName>
        <fullName evidence="2">Uncharacterized protein</fullName>
    </submittedName>
</protein>
<sequence>MTKILWRTTLVLALAGGMVGAQTWQGSNGTYALSGCYQTKDGVRCDFVYSVRSDSGLTWVPSSFETVTPDGGNLKASAISVGGKPFERYGASVNAYRGVPVKLSVLFDLPKTQNTFRVLTISGERVDNVPIRSTTGAQVASAPTTAANLNIAGNWTATLTNCKQSAANTVVCTATLRK</sequence>
<feature type="chain" id="PRO_5043954936" evidence="1">
    <location>
        <begin position="22"/>
        <end position="178"/>
    </location>
</feature>
<dbReference type="Proteomes" id="UP000652720">
    <property type="component" value="Unassembled WGS sequence"/>
</dbReference>
<dbReference type="EMBL" id="BMMA01000005">
    <property type="protein sequence ID" value="GGI77216.1"/>
    <property type="molecule type" value="Genomic_DNA"/>
</dbReference>
<dbReference type="RefSeq" id="WP_152423678.1">
    <property type="nucleotide sequence ID" value="NZ_BMLZ01000036.1"/>
</dbReference>
<dbReference type="GeneID" id="59163634"/>
<reference evidence="2" key="4">
    <citation type="submission" date="2023-08" db="EMBL/GenBank/DDBJ databases">
        <authorList>
            <person name="Sun Q."/>
            <person name="Zhou Y."/>
        </authorList>
    </citation>
    <scope>NUCLEOTIDE SEQUENCE</scope>
    <source>
        <strain evidence="3">CGMCC 1.8884</strain>
        <strain evidence="2">CGMCC 1.8885</strain>
    </source>
</reference>
<keyword evidence="4" id="KW-1185">Reference proteome</keyword>
<evidence type="ECO:0000313" key="4">
    <source>
        <dbReference type="Proteomes" id="UP000630135"/>
    </source>
</evidence>
<comment type="caution">
    <text evidence="2">The sequence shown here is derived from an EMBL/GenBank/DDBJ whole genome shotgun (WGS) entry which is preliminary data.</text>
</comment>
<evidence type="ECO:0000313" key="3">
    <source>
        <dbReference type="EMBL" id="GGP30730.1"/>
    </source>
</evidence>
<reference evidence="2" key="2">
    <citation type="journal article" date="2014" name="Int. J. Syst. Evol. Microbiol.">
        <title>Complete genome sequence of Corynebacterium casei LMG S-19264T (=DSM 44701T), isolated from a smear-ripened cheese.</title>
        <authorList>
            <consortium name="US DOE Joint Genome Institute (JGI-PGF)"/>
            <person name="Walter F."/>
            <person name="Albersmeier A."/>
            <person name="Kalinowski J."/>
            <person name="Ruckert C."/>
        </authorList>
    </citation>
    <scope>NUCLEOTIDE SEQUENCE</scope>
    <source>
        <strain evidence="2">CGMCC 1.8885</strain>
    </source>
</reference>
<evidence type="ECO:0000256" key="1">
    <source>
        <dbReference type="SAM" id="SignalP"/>
    </source>
</evidence>
<dbReference type="EMBL" id="BMLZ01000036">
    <property type="protein sequence ID" value="GGP30730.1"/>
    <property type="molecule type" value="Genomic_DNA"/>
</dbReference>
<organism evidence="2 5">
    <name type="scientific">Deinococcus wulumuqiensis</name>
    <dbReference type="NCBI Taxonomy" id="980427"/>
    <lineage>
        <taxon>Bacteria</taxon>
        <taxon>Thermotogati</taxon>
        <taxon>Deinococcota</taxon>
        <taxon>Deinococci</taxon>
        <taxon>Deinococcales</taxon>
        <taxon>Deinococcaceae</taxon>
        <taxon>Deinococcus</taxon>
    </lineage>
</organism>
<reference evidence="4" key="3">
    <citation type="journal article" date="2019" name="Int. J. Syst. Evol. Microbiol.">
        <title>The Global Catalogue of Microorganisms (GCM) 10K type strain sequencing project: providing services to taxonomists for standard genome sequencing and annotation.</title>
        <authorList>
            <consortium name="The Broad Institute Genomics Platform"/>
            <consortium name="The Broad Institute Genome Sequencing Center for Infectious Disease"/>
            <person name="Wu L."/>
            <person name="Ma J."/>
        </authorList>
    </citation>
    <scope>NUCLEOTIDE SEQUENCE [LARGE SCALE GENOMIC DNA]</scope>
    <source>
        <strain evidence="4">CGMCC 1.8884</strain>
    </source>
</reference>
<feature type="signal peptide" evidence="1">
    <location>
        <begin position="1"/>
        <end position="21"/>
    </location>
</feature>
<proteinExistence type="predicted"/>
<dbReference type="Proteomes" id="UP000630135">
    <property type="component" value="Unassembled WGS sequence"/>
</dbReference>